<dbReference type="Proteomes" id="UP000828390">
    <property type="component" value="Unassembled WGS sequence"/>
</dbReference>
<keyword evidence="2" id="KW-1185">Reference proteome</keyword>
<comment type="caution">
    <text evidence="1">The sequence shown here is derived from an EMBL/GenBank/DDBJ whole genome shotgun (WGS) entry which is preliminary data.</text>
</comment>
<evidence type="ECO:0000313" key="1">
    <source>
        <dbReference type="EMBL" id="KAH3823127.1"/>
    </source>
</evidence>
<evidence type="ECO:0000313" key="2">
    <source>
        <dbReference type="Proteomes" id="UP000828390"/>
    </source>
</evidence>
<accession>A0A9D4H0E6</accession>
<reference evidence="1" key="1">
    <citation type="journal article" date="2019" name="bioRxiv">
        <title>The Genome of the Zebra Mussel, Dreissena polymorpha: A Resource for Invasive Species Research.</title>
        <authorList>
            <person name="McCartney M.A."/>
            <person name="Auch B."/>
            <person name="Kono T."/>
            <person name="Mallez S."/>
            <person name="Zhang Y."/>
            <person name="Obille A."/>
            <person name="Becker A."/>
            <person name="Abrahante J.E."/>
            <person name="Garbe J."/>
            <person name="Badalamenti J.P."/>
            <person name="Herman A."/>
            <person name="Mangelson H."/>
            <person name="Liachko I."/>
            <person name="Sullivan S."/>
            <person name="Sone E.D."/>
            <person name="Koren S."/>
            <person name="Silverstein K.A.T."/>
            <person name="Beckman K.B."/>
            <person name="Gohl D.M."/>
        </authorList>
    </citation>
    <scope>NUCLEOTIDE SEQUENCE</scope>
    <source>
        <strain evidence="1">Duluth1</strain>
        <tissue evidence="1">Whole animal</tissue>
    </source>
</reference>
<dbReference type="AlphaFoldDB" id="A0A9D4H0E6"/>
<proteinExistence type="predicted"/>
<gene>
    <name evidence="1" type="ORF">DPMN_124926</name>
</gene>
<reference evidence="1" key="2">
    <citation type="submission" date="2020-11" db="EMBL/GenBank/DDBJ databases">
        <authorList>
            <person name="McCartney M.A."/>
            <person name="Auch B."/>
            <person name="Kono T."/>
            <person name="Mallez S."/>
            <person name="Becker A."/>
            <person name="Gohl D.M."/>
            <person name="Silverstein K.A.T."/>
            <person name="Koren S."/>
            <person name="Bechman K.B."/>
            <person name="Herman A."/>
            <person name="Abrahante J.E."/>
            <person name="Garbe J."/>
        </authorList>
    </citation>
    <scope>NUCLEOTIDE SEQUENCE</scope>
    <source>
        <strain evidence="1">Duluth1</strain>
        <tissue evidence="1">Whole animal</tissue>
    </source>
</reference>
<sequence length="70" mass="8014">MIMELIGEITKRKVVIKDEKSDDLTSGDDEEDEIAEINDVLEDNDMNGQNLIQQKALKSRHLNAPRSFQQ</sequence>
<protein>
    <submittedName>
        <fullName evidence="1">Uncharacterized protein</fullName>
    </submittedName>
</protein>
<organism evidence="1 2">
    <name type="scientific">Dreissena polymorpha</name>
    <name type="common">Zebra mussel</name>
    <name type="synonym">Mytilus polymorpha</name>
    <dbReference type="NCBI Taxonomy" id="45954"/>
    <lineage>
        <taxon>Eukaryota</taxon>
        <taxon>Metazoa</taxon>
        <taxon>Spiralia</taxon>
        <taxon>Lophotrochozoa</taxon>
        <taxon>Mollusca</taxon>
        <taxon>Bivalvia</taxon>
        <taxon>Autobranchia</taxon>
        <taxon>Heteroconchia</taxon>
        <taxon>Euheterodonta</taxon>
        <taxon>Imparidentia</taxon>
        <taxon>Neoheterodontei</taxon>
        <taxon>Myida</taxon>
        <taxon>Dreissenoidea</taxon>
        <taxon>Dreissenidae</taxon>
        <taxon>Dreissena</taxon>
    </lineage>
</organism>
<name>A0A9D4H0E6_DREPO</name>
<dbReference type="EMBL" id="JAIWYP010000005">
    <property type="protein sequence ID" value="KAH3823127.1"/>
    <property type="molecule type" value="Genomic_DNA"/>
</dbReference>